<protein>
    <submittedName>
        <fullName evidence="4">Alpha/beta hydrolase</fullName>
    </submittedName>
</protein>
<dbReference type="GO" id="GO:0008233">
    <property type="term" value="F:peptidase activity"/>
    <property type="evidence" value="ECO:0007669"/>
    <property type="project" value="InterPro"/>
</dbReference>
<organism evidence="4 5">
    <name type="scientific">Desulfosarcina alkanivorans</name>
    <dbReference type="NCBI Taxonomy" id="571177"/>
    <lineage>
        <taxon>Bacteria</taxon>
        <taxon>Pseudomonadati</taxon>
        <taxon>Thermodesulfobacteriota</taxon>
        <taxon>Desulfobacteria</taxon>
        <taxon>Desulfobacterales</taxon>
        <taxon>Desulfosarcinaceae</taxon>
        <taxon>Desulfosarcina</taxon>
    </lineage>
</organism>
<evidence type="ECO:0000256" key="2">
    <source>
        <dbReference type="ARBA" id="ARBA00022801"/>
    </source>
</evidence>
<dbReference type="SUPFAM" id="SSF53474">
    <property type="entry name" value="alpha/beta-Hydrolases"/>
    <property type="match status" value="1"/>
</dbReference>
<dbReference type="KEGG" id="dalk:DSCA_05710"/>
<dbReference type="Pfam" id="PF00561">
    <property type="entry name" value="Abhydrolase_1"/>
    <property type="match status" value="1"/>
</dbReference>
<dbReference type="AlphaFoldDB" id="A0A5K7YIR4"/>
<dbReference type="Gene3D" id="3.40.50.1820">
    <property type="entry name" value="alpha/beta hydrolase"/>
    <property type="match status" value="1"/>
</dbReference>
<dbReference type="PANTHER" id="PTHR43798">
    <property type="entry name" value="MONOACYLGLYCEROL LIPASE"/>
    <property type="match status" value="1"/>
</dbReference>
<name>A0A5K7YIR4_9BACT</name>
<dbReference type="Proteomes" id="UP000427906">
    <property type="component" value="Chromosome"/>
</dbReference>
<proteinExistence type="inferred from homology"/>
<dbReference type="RefSeq" id="WP_231716583.1">
    <property type="nucleotide sequence ID" value="NZ_AP021874.1"/>
</dbReference>
<comment type="similarity">
    <text evidence="1">Belongs to the peptidase S33 family.</text>
</comment>
<evidence type="ECO:0000259" key="3">
    <source>
        <dbReference type="Pfam" id="PF00561"/>
    </source>
</evidence>
<dbReference type="InterPro" id="IPR002410">
    <property type="entry name" value="Peptidase_S33"/>
</dbReference>
<gene>
    <name evidence="4" type="ORF">DSCA_05710</name>
</gene>
<sequence>MTGLGWEENKRIGIYGNKGPTAIVLHGGPGASGSAAPVAIGLSYHFRVLEPWQRRSSDIPLTVAVHISDIYDLIKSCCSDEKPILVGESWGAMLALAYAAEYPETVGPIALIGCGTFDKKARAEGIKIRQNRIKDYIKNHPEHRSDLKLSISEQIMKWHEMTDSYELDPIKTEYPLTEPFDMKAHTETWSDMLRSQDEGKYPQAFTSIKSPVIMLHGAYDPHPGKLIRNNLRQYIPQLEYFEFEKCGHAPSVEKYAKDDFFKVMQNWLMNMPE</sequence>
<reference evidence="4 5" key="1">
    <citation type="submission" date="2019-11" db="EMBL/GenBank/DDBJ databases">
        <title>Comparative genomics of hydrocarbon-degrading Desulfosarcina strains.</title>
        <authorList>
            <person name="Watanabe M."/>
            <person name="Kojima H."/>
            <person name="Fukui M."/>
        </authorList>
    </citation>
    <scope>NUCLEOTIDE SEQUENCE [LARGE SCALE GENOMIC DNA]</scope>
    <source>
        <strain evidence="4 5">PL12</strain>
    </source>
</reference>
<dbReference type="InterPro" id="IPR050266">
    <property type="entry name" value="AB_hydrolase_sf"/>
</dbReference>
<dbReference type="InterPro" id="IPR029058">
    <property type="entry name" value="AB_hydrolase_fold"/>
</dbReference>
<dbReference type="GO" id="GO:0006508">
    <property type="term" value="P:proteolysis"/>
    <property type="evidence" value="ECO:0007669"/>
    <property type="project" value="InterPro"/>
</dbReference>
<evidence type="ECO:0000256" key="1">
    <source>
        <dbReference type="ARBA" id="ARBA00010088"/>
    </source>
</evidence>
<evidence type="ECO:0000313" key="4">
    <source>
        <dbReference type="EMBL" id="BBO66641.1"/>
    </source>
</evidence>
<evidence type="ECO:0000313" key="5">
    <source>
        <dbReference type="Proteomes" id="UP000427906"/>
    </source>
</evidence>
<keyword evidence="2 4" id="KW-0378">Hydrolase</keyword>
<dbReference type="PRINTS" id="PR00793">
    <property type="entry name" value="PROAMNOPTASE"/>
</dbReference>
<dbReference type="InterPro" id="IPR000073">
    <property type="entry name" value="AB_hydrolase_1"/>
</dbReference>
<accession>A0A5K7YIR4</accession>
<feature type="domain" description="AB hydrolase-1" evidence="3">
    <location>
        <begin position="23"/>
        <end position="254"/>
    </location>
</feature>
<dbReference type="GO" id="GO:0016020">
    <property type="term" value="C:membrane"/>
    <property type="evidence" value="ECO:0007669"/>
    <property type="project" value="TreeGrafter"/>
</dbReference>
<dbReference type="PANTHER" id="PTHR43798:SF31">
    <property type="entry name" value="AB HYDROLASE SUPERFAMILY PROTEIN YCLE"/>
    <property type="match status" value="1"/>
</dbReference>
<keyword evidence="5" id="KW-1185">Reference proteome</keyword>
<dbReference type="EMBL" id="AP021874">
    <property type="protein sequence ID" value="BBO66641.1"/>
    <property type="molecule type" value="Genomic_DNA"/>
</dbReference>